<dbReference type="RefSeq" id="WP_101834959.1">
    <property type="nucleotide sequence ID" value="NZ_FZMO01000529.1"/>
</dbReference>
<keyword evidence="18" id="KW-1185">Reference proteome</keyword>
<dbReference type="InterPro" id="IPR005467">
    <property type="entry name" value="His_kinase_dom"/>
</dbReference>
<dbReference type="AlphaFoldDB" id="A0A2I2KZV8"/>
<dbReference type="InterPro" id="IPR036097">
    <property type="entry name" value="HisK_dim/P_sf"/>
</dbReference>
<dbReference type="InterPro" id="IPR035965">
    <property type="entry name" value="PAS-like_dom_sf"/>
</dbReference>
<dbReference type="PRINTS" id="PR00344">
    <property type="entry name" value="BCTRLSENSOR"/>
</dbReference>
<feature type="domain" description="Histidine kinase" evidence="13">
    <location>
        <begin position="295"/>
        <end position="515"/>
    </location>
</feature>
<dbReference type="SMART" id="SM00387">
    <property type="entry name" value="HATPase_c"/>
    <property type="match status" value="1"/>
</dbReference>
<keyword evidence="12" id="KW-0812">Transmembrane</keyword>
<accession>A0A2I2KZV8</accession>
<keyword evidence="9" id="KW-0902">Two-component regulatory system</keyword>
<dbReference type="GO" id="GO:0000155">
    <property type="term" value="F:phosphorelay sensor kinase activity"/>
    <property type="evidence" value="ECO:0007669"/>
    <property type="project" value="InterPro"/>
</dbReference>
<dbReference type="SUPFAM" id="SSF55874">
    <property type="entry name" value="ATPase domain of HSP90 chaperone/DNA topoisomerase II/histidine kinase"/>
    <property type="match status" value="1"/>
</dbReference>
<dbReference type="GO" id="GO:0005524">
    <property type="term" value="F:ATP binding"/>
    <property type="evidence" value="ECO:0007669"/>
    <property type="project" value="UniProtKB-KW"/>
</dbReference>
<evidence type="ECO:0000259" key="15">
    <source>
        <dbReference type="PROSITE" id="PS50112"/>
    </source>
</evidence>
<evidence type="ECO:0000256" key="1">
    <source>
        <dbReference type="ARBA" id="ARBA00000085"/>
    </source>
</evidence>
<evidence type="ECO:0000259" key="14">
    <source>
        <dbReference type="PROSITE" id="PS50110"/>
    </source>
</evidence>
<dbReference type="Pfam" id="PF02518">
    <property type="entry name" value="HATPase_c"/>
    <property type="match status" value="1"/>
</dbReference>
<dbReference type="SUPFAM" id="SSF55785">
    <property type="entry name" value="PYP-like sensor domain (PAS domain)"/>
    <property type="match status" value="1"/>
</dbReference>
<evidence type="ECO:0000256" key="7">
    <source>
        <dbReference type="ARBA" id="ARBA00022777"/>
    </source>
</evidence>
<dbReference type="InterPro" id="IPR001610">
    <property type="entry name" value="PAC"/>
</dbReference>
<dbReference type="SMART" id="SM00091">
    <property type="entry name" value="PAS"/>
    <property type="match status" value="1"/>
</dbReference>
<reference evidence="17 18" key="1">
    <citation type="submission" date="2017-06" db="EMBL/GenBank/DDBJ databases">
        <authorList>
            <person name="Kim H.J."/>
            <person name="Triplett B.A."/>
        </authorList>
    </citation>
    <scope>NUCLEOTIDE SEQUENCE [LARGE SCALE GENOMIC DNA]</scope>
    <source>
        <strain evidence="17">FRACA_ARgP5</strain>
    </source>
</reference>
<dbReference type="PROSITE" id="PS50110">
    <property type="entry name" value="RESPONSE_REGULATORY"/>
    <property type="match status" value="1"/>
</dbReference>
<keyword evidence="6" id="KW-0547">Nucleotide-binding</keyword>
<dbReference type="Proteomes" id="UP000234331">
    <property type="component" value="Unassembled WGS sequence"/>
</dbReference>
<feature type="domain" description="PAS" evidence="15">
    <location>
        <begin position="158"/>
        <end position="228"/>
    </location>
</feature>
<gene>
    <name evidence="17" type="ORF">FRACA_630017</name>
</gene>
<keyword evidence="12" id="KW-1133">Transmembrane helix</keyword>
<dbReference type="SMART" id="SM00086">
    <property type="entry name" value="PAC"/>
    <property type="match status" value="1"/>
</dbReference>
<keyword evidence="7" id="KW-0418">Kinase</keyword>
<evidence type="ECO:0000256" key="3">
    <source>
        <dbReference type="ARBA" id="ARBA00012438"/>
    </source>
</evidence>
<evidence type="ECO:0000256" key="12">
    <source>
        <dbReference type="SAM" id="Phobius"/>
    </source>
</evidence>
<dbReference type="InterPro" id="IPR013767">
    <property type="entry name" value="PAS_fold"/>
</dbReference>
<dbReference type="CDD" id="cd00082">
    <property type="entry name" value="HisKA"/>
    <property type="match status" value="1"/>
</dbReference>
<dbReference type="Gene3D" id="3.30.565.10">
    <property type="entry name" value="Histidine kinase-like ATPase, C-terminal domain"/>
    <property type="match status" value="1"/>
</dbReference>
<comment type="subcellular location">
    <subcellularLocation>
        <location evidence="2">Cell membrane</location>
    </subcellularLocation>
</comment>
<dbReference type="EC" id="2.7.13.3" evidence="3"/>
<proteinExistence type="predicted"/>
<dbReference type="SUPFAM" id="SSF47384">
    <property type="entry name" value="Homodimeric domain of signal transducing histidine kinase"/>
    <property type="match status" value="1"/>
</dbReference>
<organism evidence="17 18">
    <name type="scientific">Frankia canadensis</name>
    <dbReference type="NCBI Taxonomy" id="1836972"/>
    <lineage>
        <taxon>Bacteria</taxon>
        <taxon>Bacillati</taxon>
        <taxon>Actinomycetota</taxon>
        <taxon>Actinomycetes</taxon>
        <taxon>Frankiales</taxon>
        <taxon>Frankiaceae</taxon>
        <taxon>Frankia</taxon>
    </lineage>
</organism>
<keyword evidence="4 10" id="KW-0597">Phosphoprotein</keyword>
<dbReference type="PROSITE" id="PS50112">
    <property type="entry name" value="PAS"/>
    <property type="match status" value="1"/>
</dbReference>
<dbReference type="Pfam" id="PF00989">
    <property type="entry name" value="PAS"/>
    <property type="match status" value="1"/>
</dbReference>
<dbReference type="PANTHER" id="PTHR43065:SF42">
    <property type="entry name" value="TWO-COMPONENT SENSOR PPRA"/>
    <property type="match status" value="1"/>
</dbReference>
<dbReference type="Gene3D" id="3.30.450.20">
    <property type="entry name" value="PAS domain"/>
    <property type="match status" value="1"/>
</dbReference>
<feature type="domain" description="PAC" evidence="16">
    <location>
        <begin position="230"/>
        <end position="282"/>
    </location>
</feature>
<evidence type="ECO:0000256" key="4">
    <source>
        <dbReference type="ARBA" id="ARBA00022553"/>
    </source>
</evidence>
<dbReference type="Pfam" id="PF00512">
    <property type="entry name" value="HisKA"/>
    <property type="match status" value="1"/>
</dbReference>
<evidence type="ECO:0000256" key="8">
    <source>
        <dbReference type="ARBA" id="ARBA00022840"/>
    </source>
</evidence>
<evidence type="ECO:0000259" key="13">
    <source>
        <dbReference type="PROSITE" id="PS50109"/>
    </source>
</evidence>
<keyword evidence="5" id="KW-0808">Transferase</keyword>
<keyword evidence="8" id="KW-0067">ATP-binding</keyword>
<dbReference type="InterPro" id="IPR001789">
    <property type="entry name" value="Sig_transdc_resp-reg_receiver"/>
</dbReference>
<dbReference type="InterPro" id="IPR011006">
    <property type="entry name" value="CheY-like_superfamily"/>
</dbReference>
<dbReference type="Gene3D" id="3.40.50.2300">
    <property type="match status" value="1"/>
</dbReference>
<dbReference type="GO" id="GO:0005886">
    <property type="term" value="C:plasma membrane"/>
    <property type="evidence" value="ECO:0007669"/>
    <property type="project" value="UniProtKB-SubCell"/>
</dbReference>
<name>A0A2I2KZV8_9ACTN</name>
<comment type="catalytic activity">
    <reaction evidence="1">
        <text>ATP + protein L-histidine = ADP + protein N-phospho-L-histidine.</text>
        <dbReference type="EC" id="2.7.13.3"/>
    </reaction>
</comment>
<dbReference type="SMART" id="SM00388">
    <property type="entry name" value="HisKA"/>
    <property type="match status" value="1"/>
</dbReference>
<dbReference type="NCBIfam" id="TIGR00229">
    <property type="entry name" value="sensory_box"/>
    <property type="match status" value="1"/>
</dbReference>
<evidence type="ECO:0000256" key="6">
    <source>
        <dbReference type="ARBA" id="ARBA00022741"/>
    </source>
</evidence>
<dbReference type="PROSITE" id="PS50113">
    <property type="entry name" value="PAC"/>
    <property type="match status" value="1"/>
</dbReference>
<evidence type="ECO:0000313" key="18">
    <source>
        <dbReference type="Proteomes" id="UP000234331"/>
    </source>
</evidence>
<dbReference type="InterPro" id="IPR000014">
    <property type="entry name" value="PAS"/>
</dbReference>
<evidence type="ECO:0000313" key="17">
    <source>
        <dbReference type="EMBL" id="SNQ51201.1"/>
    </source>
</evidence>
<protein>
    <recommendedName>
        <fullName evidence="3">histidine kinase</fullName>
        <ecNumber evidence="3">2.7.13.3</ecNumber>
    </recommendedName>
</protein>
<feature type="transmembrane region" description="Helical" evidence="12">
    <location>
        <begin position="6"/>
        <end position="28"/>
    </location>
</feature>
<dbReference type="InterPro" id="IPR003594">
    <property type="entry name" value="HATPase_dom"/>
</dbReference>
<dbReference type="InterPro" id="IPR000700">
    <property type="entry name" value="PAS-assoc_C"/>
</dbReference>
<evidence type="ECO:0000259" key="16">
    <source>
        <dbReference type="PROSITE" id="PS50113"/>
    </source>
</evidence>
<dbReference type="InterPro" id="IPR004358">
    <property type="entry name" value="Sig_transdc_His_kin-like_C"/>
</dbReference>
<evidence type="ECO:0000256" key="10">
    <source>
        <dbReference type="PROSITE-ProRule" id="PRU00169"/>
    </source>
</evidence>
<feature type="region of interest" description="Disordered" evidence="11">
    <location>
        <begin position="651"/>
        <end position="678"/>
    </location>
</feature>
<evidence type="ECO:0000256" key="11">
    <source>
        <dbReference type="SAM" id="MobiDB-lite"/>
    </source>
</evidence>
<dbReference type="OrthoDB" id="9764154at2"/>
<keyword evidence="12" id="KW-0472">Membrane</keyword>
<feature type="domain" description="Response regulatory" evidence="14">
    <location>
        <begin position="536"/>
        <end position="650"/>
    </location>
</feature>
<dbReference type="CDD" id="cd00130">
    <property type="entry name" value="PAS"/>
    <property type="match status" value="1"/>
</dbReference>
<evidence type="ECO:0000256" key="5">
    <source>
        <dbReference type="ARBA" id="ARBA00022679"/>
    </source>
</evidence>
<dbReference type="SUPFAM" id="SSF52172">
    <property type="entry name" value="CheY-like"/>
    <property type="match status" value="1"/>
</dbReference>
<evidence type="ECO:0000256" key="2">
    <source>
        <dbReference type="ARBA" id="ARBA00004236"/>
    </source>
</evidence>
<dbReference type="EMBL" id="FZMO01000529">
    <property type="protein sequence ID" value="SNQ51201.1"/>
    <property type="molecule type" value="Genomic_DNA"/>
</dbReference>
<feature type="modified residue" description="4-aspartylphosphate" evidence="10">
    <location>
        <position position="586"/>
    </location>
</feature>
<dbReference type="PROSITE" id="PS50109">
    <property type="entry name" value="HIS_KIN"/>
    <property type="match status" value="1"/>
</dbReference>
<feature type="transmembrane region" description="Helical" evidence="12">
    <location>
        <begin position="40"/>
        <end position="57"/>
    </location>
</feature>
<dbReference type="PANTHER" id="PTHR43065">
    <property type="entry name" value="SENSOR HISTIDINE KINASE"/>
    <property type="match status" value="1"/>
</dbReference>
<evidence type="ECO:0000256" key="9">
    <source>
        <dbReference type="ARBA" id="ARBA00023012"/>
    </source>
</evidence>
<dbReference type="Pfam" id="PF00072">
    <property type="entry name" value="Response_reg"/>
    <property type="match status" value="1"/>
</dbReference>
<sequence length="678" mass="72818">MTWWQISAAANAVIMAAYTAISVAIGRALWRSGQWRKNRLGLATTAIFFTCGVHHGWHTVHLLLPDHAMNVLTGHHMTGGGDMPGMEMGDESDRDHIAGNPMRLAFNDPSTTAWDIITAAAAVWYWTLRSRFPALVRGAAVFEDLKLRQAEEQTLRESEERYRGIVETTSEGVALLDQDGRIGYANTRLADLVGRGGPELPELDLVDLVVDEDHSKIIDGLTRARRDGTQRVEVGLCHAAGRPVSAQVALTARVGATGEVEGFLAMVADVTDQKIAEAQLRQAQRLDAVGQLAGGVAHDFNNLLTVIDGYAAMLLAQTDGPARADLTAIRGAADRAAGLTRQLLAFSRNQAAKPRAVDLNELVGGLEEMLRRLIREDVELAVRTGAAPATVWADHVQLEQVIVNLVVNGRDAMPDGGRLTIATDHVDLDAHESRRLGLPSGGQVVLTVTDTGHGMPPEVQARAFEPFFTTKDQGKGTGLGLSTAYGIIRQAGGHITVSSAPHAGSTFRVYLPVVAAVVDQRPADPGAERLANGDETILLVEDDPAVRELTERILTAAGYRVLAAANGQEALDLARRHPTIDLLLTDVIMPGTNGRQLADRLTKIIPDLPVVYTSAHTHGVLDERIEGAAVAFLDKPFTAATLTRTIRETLGAHPHTPHAMGRSAENPRPGRTVPIPRA</sequence>
<dbReference type="InterPro" id="IPR036890">
    <property type="entry name" value="HATPase_C_sf"/>
</dbReference>
<dbReference type="InterPro" id="IPR003661">
    <property type="entry name" value="HisK_dim/P_dom"/>
</dbReference>
<dbReference type="Gene3D" id="1.10.287.130">
    <property type="match status" value="1"/>
</dbReference>
<dbReference type="SMART" id="SM00448">
    <property type="entry name" value="REC"/>
    <property type="match status" value="1"/>
</dbReference>
<dbReference type="GO" id="GO:0006355">
    <property type="term" value="P:regulation of DNA-templated transcription"/>
    <property type="evidence" value="ECO:0007669"/>
    <property type="project" value="InterPro"/>
</dbReference>